<feature type="transmembrane region" description="Helical" evidence="2">
    <location>
        <begin position="482"/>
        <end position="508"/>
    </location>
</feature>
<feature type="transmembrane region" description="Helical" evidence="2">
    <location>
        <begin position="602"/>
        <end position="624"/>
    </location>
</feature>
<gene>
    <name evidence="4" type="ORF">NAEGRDRAFT_78768</name>
</gene>
<keyword evidence="2" id="KW-0472">Membrane</keyword>
<dbReference type="RefSeq" id="XP_002680295.1">
    <property type="nucleotide sequence ID" value="XM_002680249.1"/>
</dbReference>
<dbReference type="EMBL" id="GG738854">
    <property type="protein sequence ID" value="EFC47551.1"/>
    <property type="molecule type" value="Genomic_DNA"/>
</dbReference>
<dbReference type="OMA" id="FECESAF"/>
<evidence type="ECO:0000313" key="5">
    <source>
        <dbReference type="Proteomes" id="UP000006671"/>
    </source>
</evidence>
<feature type="compositionally biased region" description="Polar residues" evidence="1">
    <location>
        <begin position="374"/>
        <end position="385"/>
    </location>
</feature>
<keyword evidence="3" id="KW-0732">Signal</keyword>
<proteinExistence type="predicted"/>
<feature type="transmembrane region" description="Helical" evidence="2">
    <location>
        <begin position="277"/>
        <end position="300"/>
    </location>
</feature>
<dbReference type="VEuPathDB" id="AmoebaDB:NAEGRDRAFT_78768"/>
<feature type="transmembrane region" description="Helical" evidence="2">
    <location>
        <begin position="408"/>
        <end position="431"/>
    </location>
</feature>
<evidence type="ECO:0000313" key="4">
    <source>
        <dbReference type="EMBL" id="EFC47551.1"/>
    </source>
</evidence>
<keyword evidence="2" id="KW-0812">Transmembrane</keyword>
<evidence type="ECO:0000256" key="2">
    <source>
        <dbReference type="SAM" id="Phobius"/>
    </source>
</evidence>
<name>D2V6D3_NAEGR</name>
<feature type="chain" id="PRO_5003037291" evidence="3">
    <location>
        <begin position="28"/>
        <end position="634"/>
    </location>
</feature>
<sequence length="634" mass="74107">MSRIKNLLLCDIFLLVVIALTVNSVKSYQIDDCPLYWRLFSNTSTVSNTNYTKLMIENWEEWYCESIPNTLFDKDIYYGLDGAALSDWQYNVLFIRRESLFCEKVKVDESVWNVYERAINHYSNISMMKEWIIPHLEKLVLENPQNIFQTPRPYFLYEFDKQVSNDGTTFLELVNAFNYLLYCKRNNSNFEIFHKEWLPNMVTQSNSTKVQTLNVLFGDNVKSVCGRNELTLLNRTQLCLCSNGNQFETLSSFECESAFVTFWVPLGGHLSLKIIELVIYLIQLVSIIFLIFIPISFQYCKNWKYYIHRRRNTKYIKKNELEGVKNSQNVTNQISLKDENNLTPRGLENSIKEKSENSGVKENQETIPEKSEKSQTIVSESQPKKTNVRESLQNIDYELIRVLFDNRLFASICIVLSQLILTVNALLFIVIQGTNGISLYDNYNFTLLVSADCYVTIGNVPLAVLFYEILLKMSDEKKKMSLVGLVTVFIVCSSLFILTVACLCSTIVPIEIQNYIRVICLILTLIALIISWSILFGYSMKIYLLLSKYRKINVMRFKFSQYLLLLIVSISYLLYEMISEFGFATELYVFENLWTILFKHRIGSYVIGFSLWGMTYVLFSKQYFEECYARFWKK</sequence>
<feature type="transmembrane region" description="Helical" evidence="2">
    <location>
        <begin position="514"/>
        <end position="538"/>
    </location>
</feature>
<organism evidence="5">
    <name type="scientific">Naegleria gruberi</name>
    <name type="common">Amoeba</name>
    <dbReference type="NCBI Taxonomy" id="5762"/>
    <lineage>
        <taxon>Eukaryota</taxon>
        <taxon>Discoba</taxon>
        <taxon>Heterolobosea</taxon>
        <taxon>Tetramitia</taxon>
        <taxon>Eutetramitia</taxon>
        <taxon>Vahlkampfiidae</taxon>
        <taxon>Naegleria</taxon>
    </lineage>
</organism>
<dbReference type="GeneID" id="8861619"/>
<keyword evidence="2" id="KW-1133">Transmembrane helix</keyword>
<reference evidence="4 5" key="1">
    <citation type="journal article" date="2010" name="Cell">
        <title>The genome of Naegleria gruberi illuminates early eukaryotic versatility.</title>
        <authorList>
            <person name="Fritz-Laylin L.K."/>
            <person name="Prochnik S.E."/>
            <person name="Ginger M.L."/>
            <person name="Dacks J.B."/>
            <person name="Carpenter M.L."/>
            <person name="Field M.C."/>
            <person name="Kuo A."/>
            <person name="Paredez A."/>
            <person name="Chapman J."/>
            <person name="Pham J."/>
            <person name="Shu S."/>
            <person name="Neupane R."/>
            <person name="Cipriano M."/>
            <person name="Mancuso J."/>
            <person name="Tu H."/>
            <person name="Salamov A."/>
            <person name="Lindquist E."/>
            <person name="Shapiro H."/>
            <person name="Lucas S."/>
            <person name="Grigoriev I.V."/>
            <person name="Cande W.Z."/>
            <person name="Fulton C."/>
            <person name="Rokhsar D.S."/>
            <person name="Dawson S.C."/>
        </authorList>
    </citation>
    <scope>NUCLEOTIDE SEQUENCE [LARGE SCALE GENOMIC DNA]</scope>
    <source>
        <strain evidence="4 5">NEG-M</strain>
    </source>
</reference>
<protein>
    <submittedName>
        <fullName evidence="4">Uncharacterized protein</fullName>
    </submittedName>
</protein>
<feature type="transmembrane region" description="Helical" evidence="2">
    <location>
        <begin position="559"/>
        <end position="578"/>
    </location>
</feature>
<evidence type="ECO:0000256" key="1">
    <source>
        <dbReference type="SAM" id="MobiDB-lite"/>
    </source>
</evidence>
<feature type="compositionally biased region" description="Basic and acidic residues" evidence="1">
    <location>
        <begin position="362"/>
        <end position="373"/>
    </location>
</feature>
<feature type="region of interest" description="Disordered" evidence="1">
    <location>
        <begin position="353"/>
        <end position="385"/>
    </location>
</feature>
<dbReference type="Proteomes" id="UP000006671">
    <property type="component" value="Unassembled WGS sequence"/>
</dbReference>
<dbReference type="AlphaFoldDB" id="D2V6D3"/>
<dbReference type="KEGG" id="ngr:NAEGRDRAFT_78768"/>
<feature type="transmembrane region" description="Helical" evidence="2">
    <location>
        <begin position="443"/>
        <end position="470"/>
    </location>
</feature>
<feature type="signal peptide" evidence="3">
    <location>
        <begin position="1"/>
        <end position="27"/>
    </location>
</feature>
<dbReference type="InParanoid" id="D2V6D3"/>
<evidence type="ECO:0000256" key="3">
    <source>
        <dbReference type="SAM" id="SignalP"/>
    </source>
</evidence>
<keyword evidence="5" id="KW-1185">Reference proteome</keyword>
<accession>D2V6D3</accession>
<dbReference type="OrthoDB" id="10474663at2759"/>